<proteinExistence type="predicted"/>
<protein>
    <submittedName>
        <fullName evidence="1">PH domain-containing protein</fullName>
    </submittedName>
</protein>
<dbReference type="Proteomes" id="UP000486601">
    <property type="component" value="Unassembled WGS sequence"/>
</dbReference>
<dbReference type="AlphaFoldDB" id="A0A6B4UIK4"/>
<sequence length="29" mass="3516">MIIFIKYKSLRGMFIFANKRLISVKKQNK</sequence>
<evidence type="ECO:0000313" key="1">
    <source>
        <dbReference type="EMBL" id="NFR62578.1"/>
    </source>
</evidence>
<accession>A0A6B4UIK4</accession>
<evidence type="ECO:0000313" key="2">
    <source>
        <dbReference type="Proteomes" id="UP000486601"/>
    </source>
</evidence>
<comment type="caution">
    <text evidence="1">The sequence shown here is derived from an EMBL/GenBank/DDBJ whole genome shotgun (WGS) entry which is preliminary data.</text>
</comment>
<organism evidence="1 2">
    <name type="scientific">Clostridium sporogenes</name>
    <dbReference type="NCBI Taxonomy" id="1509"/>
    <lineage>
        <taxon>Bacteria</taxon>
        <taxon>Bacillati</taxon>
        <taxon>Bacillota</taxon>
        <taxon>Clostridia</taxon>
        <taxon>Eubacteriales</taxon>
        <taxon>Clostridiaceae</taxon>
        <taxon>Clostridium</taxon>
    </lineage>
</organism>
<reference evidence="1 2" key="1">
    <citation type="submission" date="2019-04" db="EMBL/GenBank/DDBJ databases">
        <title>Genome sequencing of Clostridium botulinum Groups I-IV and Clostridium butyricum.</title>
        <authorList>
            <person name="Brunt J."/>
            <person name="Van Vliet A.H.M."/>
            <person name="Stringer S.C."/>
            <person name="Carter A.T."/>
            <person name="Peck M.W."/>
        </authorList>
    </citation>
    <scope>NUCLEOTIDE SEQUENCE [LARGE SCALE GENOMIC DNA]</scope>
    <source>
        <strain evidence="1 2">IFR 18/108</strain>
    </source>
</reference>
<gene>
    <name evidence="1" type="ORF">FDF70_14070</name>
</gene>
<dbReference type="EMBL" id="SXCS01000008">
    <property type="protein sequence ID" value="NFR62578.1"/>
    <property type="molecule type" value="Genomic_DNA"/>
</dbReference>
<name>A0A6B4UIK4_CLOSG</name>